<proteinExistence type="predicted"/>
<sequence length="331" mass="36978">MPTVENTPYDYLSLAATPRPVSGIANRTHWNVCVYLFLHNFASVRIGIVIGKATHPVRCEVSRLFVIDQLSWRGVLMGTSHSPKQNQIISALPVGEYTRILPFLELVNLSLGEVIYEPNIPISYVYFPATCIIARVYQLESGLSRQVSMIGNEGVTGTSLLLGCDSTPATVIVQSPGYCYRIKANILKKELKPGGILQQLLLKFTQALLLQTEQSAVDHRQTVTNQLCRLLLMTEDRSFDHSLPMTHELVGNMLGVRRESVTAAAQTLQAEGAIKYRRGHITILNRKVMEDRVSEGYIGLKKEYHRLLSNEAQATTENAFQTDLSYLRMNG</sequence>
<keyword evidence="3" id="KW-0804">Transcription</keyword>
<name>A0A1W6SQJ9_9PROT</name>
<evidence type="ECO:0000259" key="4">
    <source>
        <dbReference type="PROSITE" id="PS51063"/>
    </source>
</evidence>
<dbReference type="GO" id="GO:0006355">
    <property type="term" value="P:regulation of DNA-templated transcription"/>
    <property type="evidence" value="ECO:0007669"/>
    <property type="project" value="InterPro"/>
</dbReference>
<dbReference type="AlphaFoldDB" id="A0A1W6SQJ9"/>
<dbReference type="SMART" id="SM00419">
    <property type="entry name" value="HTH_CRP"/>
    <property type="match status" value="1"/>
</dbReference>
<dbReference type="Proteomes" id="UP000012179">
    <property type="component" value="Chromosome"/>
</dbReference>
<evidence type="ECO:0000313" key="5">
    <source>
        <dbReference type="EMBL" id="ARO88080.1"/>
    </source>
</evidence>
<dbReference type="SUPFAM" id="SSF51206">
    <property type="entry name" value="cAMP-binding domain-like"/>
    <property type="match status" value="1"/>
</dbReference>
<gene>
    <name evidence="5" type="ORF">EBAPG3_010015</name>
</gene>
<accession>A0A1W6SQJ9</accession>
<dbReference type="GO" id="GO:0016301">
    <property type="term" value="F:kinase activity"/>
    <property type="evidence" value="ECO:0007669"/>
    <property type="project" value="UniProtKB-KW"/>
</dbReference>
<keyword evidence="5" id="KW-0808">Transferase</keyword>
<dbReference type="Pfam" id="PF13545">
    <property type="entry name" value="HTH_Crp_2"/>
    <property type="match status" value="1"/>
</dbReference>
<evidence type="ECO:0000256" key="3">
    <source>
        <dbReference type="ARBA" id="ARBA00023163"/>
    </source>
</evidence>
<dbReference type="InterPro" id="IPR012318">
    <property type="entry name" value="HTH_CRP"/>
</dbReference>
<feature type="domain" description="HTH crp-type" evidence="4">
    <location>
        <begin position="221"/>
        <end position="287"/>
    </location>
</feature>
<evidence type="ECO:0000256" key="1">
    <source>
        <dbReference type="ARBA" id="ARBA00023015"/>
    </source>
</evidence>
<protein>
    <submittedName>
        <fullName evidence="5">Protein kinase</fullName>
    </submittedName>
</protein>
<dbReference type="EMBL" id="CP021106">
    <property type="protein sequence ID" value="ARO88080.1"/>
    <property type="molecule type" value="Genomic_DNA"/>
</dbReference>
<dbReference type="InterPro" id="IPR014710">
    <property type="entry name" value="RmlC-like_jellyroll"/>
</dbReference>
<dbReference type="GO" id="GO:0003677">
    <property type="term" value="F:DNA binding"/>
    <property type="evidence" value="ECO:0007669"/>
    <property type="project" value="UniProtKB-KW"/>
</dbReference>
<keyword evidence="1" id="KW-0805">Transcription regulation</keyword>
<evidence type="ECO:0000313" key="6">
    <source>
        <dbReference type="Proteomes" id="UP000012179"/>
    </source>
</evidence>
<keyword evidence="6" id="KW-1185">Reference proteome</keyword>
<dbReference type="PROSITE" id="PS51063">
    <property type="entry name" value="HTH_CRP_2"/>
    <property type="match status" value="1"/>
</dbReference>
<dbReference type="eggNOG" id="COG0664">
    <property type="taxonomic scope" value="Bacteria"/>
</dbReference>
<organism evidence="5 6">
    <name type="scientific">Nitrosospira lacus</name>
    <dbReference type="NCBI Taxonomy" id="1288494"/>
    <lineage>
        <taxon>Bacteria</taxon>
        <taxon>Pseudomonadati</taxon>
        <taxon>Pseudomonadota</taxon>
        <taxon>Betaproteobacteria</taxon>
        <taxon>Nitrosomonadales</taxon>
        <taxon>Nitrosomonadaceae</taxon>
        <taxon>Nitrosospira</taxon>
    </lineage>
</organism>
<dbReference type="SUPFAM" id="SSF46785">
    <property type="entry name" value="Winged helix' DNA-binding domain"/>
    <property type="match status" value="1"/>
</dbReference>
<dbReference type="InterPro" id="IPR036388">
    <property type="entry name" value="WH-like_DNA-bd_sf"/>
</dbReference>
<dbReference type="Gene3D" id="2.60.120.10">
    <property type="entry name" value="Jelly Rolls"/>
    <property type="match status" value="1"/>
</dbReference>
<evidence type="ECO:0000256" key="2">
    <source>
        <dbReference type="ARBA" id="ARBA00023125"/>
    </source>
</evidence>
<keyword evidence="5" id="KW-0418">Kinase</keyword>
<dbReference type="InterPro" id="IPR036390">
    <property type="entry name" value="WH_DNA-bd_sf"/>
</dbReference>
<keyword evidence="2" id="KW-0238">DNA-binding</keyword>
<dbReference type="InterPro" id="IPR018490">
    <property type="entry name" value="cNMP-bd_dom_sf"/>
</dbReference>
<dbReference type="KEGG" id="nlc:EBAPG3_010015"/>
<dbReference type="Gene3D" id="1.10.10.10">
    <property type="entry name" value="Winged helix-like DNA-binding domain superfamily/Winged helix DNA-binding domain"/>
    <property type="match status" value="1"/>
</dbReference>
<reference evidence="5 6" key="1">
    <citation type="journal article" date="2015" name="Int. J. Syst. Evol. Microbiol.">
        <title>Nitrosospira lacus sp. nov., a psychrotolerant, ammonia-oxidizing bacterium from sandy lake sediment.</title>
        <authorList>
            <person name="Urakawa H."/>
            <person name="Garcia J.C."/>
            <person name="Nielsen J.L."/>
            <person name="Le V.Q."/>
            <person name="Kozlowski J.A."/>
            <person name="Stein L.Y."/>
            <person name="Lim C.K."/>
            <person name="Pommerening-Roser A."/>
            <person name="Martens-Habbena W."/>
            <person name="Stahl D.A."/>
            <person name="Klotz M.G."/>
        </authorList>
    </citation>
    <scope>NUCLEOTIDE SEQUENCE [LARGE SCALE GENOMIC DNA]</scope>
    <source>
        <strain evidence="5 6">APG3</strain>
    </source>
</reference>